<dbReference type="AlphaFoldDB" id="A0A5J4UT66"/>
<organism evidence="1 2">
    <name type="scientific">Streblomastix strix</name>
    <dbReference type="NCBI Taxonomy" id="222440"/>
    <lineage>
        <taxon>Eukaryota</taxon>
        <taxon>Metamonada</taxon>
        <taxon>Preaxostyla</taxon>
        <taxon>Oxymonadida</taxon>
        <taxon>Streblomastigidae</taxon>
        <taxon>Streblomastix</taxon>
    </lineage>
</organism>
<dbReference type="Proteomes" id="UP000324800">
    <property type="component" value="Unassembled WGS sequence"/>
</dbReference>
<evidence type="ECO:0000313" key="1">
    <source>
        <dbReference type="EMBL" id="KAA6373282.1"/>
    </source>
</evidence>
<name>A0A5J4UT66_9EUKA</name>
<comment type="caution">
    <text evidence="1">The sequence shown here is derived from an EMBL/GenBank/DDBJ whole genome shotgun (WGS) entry which is preliminary data.</text>
</comment>
<protein>
    <submittedName>
        <fullName evidence="1">Uncharacterized protein</fullName>
    </submittedName>
</protein>
<dbReference type="EMBL" id="SNRW01012880">
    <property type="protein sequence ID" value="KAA6373282.1"/>
    <property type="molecule type" value="Genomic_DNA"/>
</dbReference>
<sequence length="160" mass="17968">MQDKIAEEIEKMVSAHVLPSRIDESNMLYKAKCMLQDYHKKVAVTIQFLPVIRRFSEEVAHPSDAYISLFCKTNISTERIAQQFRVRAVLNGDEVVTNQNSEVSLAKIGNKKRISSVSTDAATKMSMMMTVVLGKEQLPPFLVIGNLDKVPATLQQLQTL</sequence>
<gene>
    <name evidence="1" type="ORF">EZS28_031192</name>
</gene>
<reference evidence="1 2" key="1">
    <citation type="submission" date="2019-03" db="EMBL/GenBank/DDBJ databases">
        <title>Single cell metagenomics reveals metabolic interactions within the superorganism composed of flagellate Streblomastix strix and complex community of Bacteroidetes bacteria on its surface.</title>
        <authorList>
            <person name="Treitli S.C."/>
            <person name="Kolisko M."/>
            <person name="Husnik F."/>
            <person name="Keeling P."/>
            <person name="Hampl V."/>
        </authorList>
    </citation>
    <scope>NUCLEOTIDE SEQUENCE [LARGE SCALE GENOMIC DNA]</scope>
    <source>
        <strain evidence="1">ST1C</strain>
    </source>
</reference>
<evidence type="ECO:0000313" key="2">
    <source>
        <dbReference type="Proteomes" id="UP000324800"/>
    </source>
</evidence>
<proteinExistence type="predicted"/>
<accession>A0A5J4UT66</accession>